<gene>
    <name evidence="1" type="ORF">CC117_00760</name>
</gene>
<dbReference type="Proteomes" id="UP000179627">
    <property type="component" value="Unassembled WGS sequence"/>
</dbReference>
<reference evidence="2" key="1">
    <citation type="submission" date="2016-07" db="EMBL/GenBank/DDBJ databases">
        <title>Sequence Frankia sp. strain CcI1.17.</title>
        <authorList>
            <person name="Ghodhbane-Gtari F."/>
            <person name="Swanson E."/>
            <person name="Gueddou A."/>
            <person name="Morris K."/>
            <person name="Hezbri K."/>
            <person name="Ktari A."/>
            <person name="Nouioui I."/>
            <person name="Abebe-Akele F."/>
            <person name="Simpson S."/>
            <person name="Thomas K."/>
            <person name="Gtari M."/>
            <person name="Tisa L.S."/>
            <person name="Hurst S."/>
        </authorList>
    </citation>
    <scope>NUCLEOTIDE SEQUENCE [LARGE SCALE GENOMIC DNA]</scope>
    <source>
        <strain evidence="2">Cc1.17</strain>
    </source>
</reference>
<comment type="caution">
    <text evidence="1">The sequence shown here is derived from an EMBL/GenBank/DDBJ whole genome shotgun (WGS) entry which is preliminary data.</text>
</comment>
<proteinExistence type="predicted"/>
<organism evidence="1 2">
    <name type="scientific">Parafrankia colletiae</name>
    <dbReference type="NCBI Taxonomy" id="573497"/>
    <lineage>
        <taxon>Bacteria</taxon>
        <taxon>Bacillati</taxon>
        <taxon>Actinomycetota</taxon>
        <taxon>Actinomycetes</taxon>
        <taxon>Frankiales</taxon>
        <taxon>Frankiaceae</taxon>
        <taxon>Parafrankia</taxon>
    </lineage>
</organism>
<dbReference type="AlphaFoldDB" id="A0A1S1RJ36"/>
<evidence type="ECO:0000313" key="2">
    <source>
        <dbReference type="Proteomes" id="UP000179627"/>
    </source>
</evidence>
<keyword evidence="2" id="KW-1185">Reference proteome</keyword>
<accession>A0A1S1RJ36</accession>
<dbReference type="EMBL" id="MBLM01000002">
    <property type="protein sequence ID" value="OHV46220.1"/>
    <property type="molecule type" value="Genomic_DNA"/>
</dbReference>
<sequence>MDAALKTARDMVAAERELAADVDELDHTRKSADLAAFVMQDVVDVFADALSSTSKKTKGSKTRTGRR</sequence>
<evidence type="ECO:0000313" key="1">
    <source>
        <dbReference type="EMBL" id="OHV46220.1"/>
    </source>
</evidence>
<protein>
    <submittedName>
        <fullName evidence="1">Uncharacterized protein</fullName>
    </submittedName>
</protein>
<name>A0A1S1RJ36_9ACTN</name>